<dbReference type="PANTHER" id="PTHR11059">
    <property type="entry name" value="DNA REPAIR PROTEIN RECN"/>
    <property type="match status" value="1"/>
</dbReference>
<dbReference type="InterPro" id="IPR038729">
    <property type="entry name" value="Rad50/SbcC_AAA"/>
</dbReference>
<protein>
    <recommendedName>
        <fullName evidence="2">DNA repair protein RecN</fullName>
    </recommendedName>
    <alternativeName>
        <fullName evidence="7">Recombination protein N</fullName>
    </alternativeName>
</protein>
<keyword evidence="5" id="KW-0067">ATP-binding</keyword>
<dbReference type="Gene3D" id="3.40.50.300">
    <property type="entry name" value="P-loop containing nucleotide triphosphate hydrolases"/>
    <property type="match status" value="2"/>
</dbReference>
<dbReference type="GO" id="GO:0043590">
    <property type="term" value="C:bacterial nucleoid"/>
    <property type="evidence" value="ECO:0007669"/>
    <property type="project" value="TreeGrafter"/>
</dbReference>
<dbReference type="Proteomes" id="UP000504752">
    <property type="component" value="Chromosome"/>
</dbReference>
<gene>
    <name evidence="11" type="primary">recN</name>
    <name evidence="11" type="ORF">HPC72_06110</name>
</gene>
<sequence>MIESLSIEDLGIIESAELRFGPGLTALTGETGAGKTMVLTSLGLLLGQRAEAAVVRAGAQRALVEGAFLIDPDSPAGRRAAEAGAELDDDLLIATRAVPAEGRSRAHLGGRSVPSSVLGEVGARLVAVHGQADQLRLRSAAAQRAALDSLGGAEHAALCRRYAHAYRRRARAAEELAQWQAGSQARAEEAARLRAWLEAIEAADPAPGEDGALEAEASRLEHAEDLRLAATAAAAALSADADPAAGGSEAVDAASLIAAAGRALAGVDGLDPALTELAARIRQLGILSADIGADLGSYLSALDADPARLAWVNQRRAELTRLCRETGGAEDRIDGVDALLEWGRSAADRLARIDGPSDGAEGLKQALTRAQAELDSTATELSAARAALAERLQESVTVELEGLRMSGARLVVGLEALDEPGPTGAEAVSLLLAPHPGATPMPLGKGASGGELSRIMLALEVVLADATRIEPAPGARDGGAAPDREHARAFVFDEIDAGVGGKAAREIGRRLARLARGHQVIVVTHLAQVAAWADTHLVVHKETPAGGGAPDGDHPGDRTRTTRTRVTRVTGADRERELARMLSGHDDSEAALRHAAELLAEASMAESSA</sequence>
<dbReference type="Pfam" id="PF13476">
    <property type="entry name" value="AAA_23"/>
    <property type="match status" value="1"/>
</dbReference>
<feature type="coiled-coil region" evidence="8">
    <location>
        <begin position="360"/>
        <end position="387"/>
    </location>
</feature>
<evidence type="ECO:0000256" key="1">
    <source>
        <dbReference type="ARBA" id="ARBA00009441"/>
    </source>
</evidence>
<evidence type="ECO:0000256" key="4">
    <source>
        <dbReference type="ARBA" id="ARBA00022763"/>
    </source>
</evidence>
<organism evidence="11 12">
    <name type="scientific">Actinomyces marmotae</name>
    <dbReference type="NCBI Taxonomy" id="2737173"/>
    <lineage>
        <taxon>Bacteria</taxon>
        <taxon>Bacillati</taxon>
        <taxon>Actinomycetota</taxon>
        <taxon>Actinomycetes</taxon>
        <taxon>Actinomycetales</taxon>
        <taxon>Actinomycetaceae</taxon>
        <taxon>Actinomyces</taxon>
    </lineage>
</organism>
<evidence type="ECO:0000256" key="9">
    <source>
        <dbReference type="SAM" id="MobiDB-lite"/>
    </source>
</evidence>
<dbReference type="SUPFAM" id="SSF52540">
    <property type="entry name" value="P-loop containing nucleoside triphosphate hydrolases"/>
    <property type="match status" value="2"/>
</dbReference>
<feature type="domain" description="Rad50/SbcC-type AAA" evidence="10">
    <location>
        <begin position="4"/>
        <end position="51"/>
    </location>
</feature>
<keyword evidence="8" id="KW-0175">Coiled coil</keyword>
<evidence type="ECO:0000313" key="12">
    <source>
        <dbReference type="Proteomes" id="UP000504752"/>
    </source>
</evidence>
<dbReference type="KEGG" id="amam:HPC72_06110"/>
<dbReference type="EMBL" id="CP053642">
    <property type="protein sequence ID" value="QKD79872.1"/>
    <property type="molecule type" value="Genomic_DNA"/>
</dbReference>
<accession>A0A6M8B1Z5</accession>
<evidence type="ECO:0000256" key="2">
    <source>
        <dbReference type="ARBA" id="ARBA00021315"/>
    </source>
</evidence>
<keyword evidence="4" id="KW-0227">DNA damage</keyword>
<evidence type="ECO:0000256" key="5">
    <source>
        <dbReference type="ARBA" id="ARBA00022840"/>
    </source>
</evidence>
<reference evidence="11 12" key="1">
    <citation type="submission" date="2020-05" db="EMBL/GenBank/DDBJ databases">
        <title>Actinomyces sp. zg-325.</title>
        <authorList>
            <person name="Yang C."/>
        </authorList>
    </citation>
    <scope>NUCLEOTIDE SEQUENCE [LARGE SCALE GENOMIC DNA]</scope>
    <source>
        <strain evidence="12">zg-325</strain>
    </source>
</reference>
<dbReference type="GO" id="GO:0016887">
    <property type="term" value="F:ATP hydrolysis activity"/>
    <property type="evidence" value="ECO:0007669"/>
    <property type="project" value="InterPro"/>
</dbReference>
<feature type="region of interest" description="Disordered" evidence="9">
    <location>
        <begin position="541"/>
        <end position="561"/>
    </location>
</feature>
<dbReference type="PIRSF" id="PIRSF003128">
    <property type="entry name" value="RecN"/>
    <property type="match status" value="1"/>
</dbReference>
<dbReference type="InterPro" id="IPR004604">
    <property type="entry name" value="DNA_recomb/repair_RecN"/>
</dbReference>
<evidence type="ECO:0000256" key="7">
    <source>
        <dbReference type="ARBA" id="ARBA00033408"/>
    </source>
</evidence>
<dbReference type="AlphaFoldDB" id="A0A6M8B1Z5"/>
<dbReference type="InterPro" id="IPR027417">
    <property type="entry name" value="P-loop_NTPase"/>
</dbReference>
<evidence type="ECO:0000256" key="8">
    <source>
        <dbReference type="SAM" id="Coils"/>
    </source>
</evidence>
<dbReference type="GO" id="GO:0006310">
    <property type="term" value="P:DNA recombination"/>
    <property type="evidence" value="ECO:0007669"/>
    <property type="project" value="InterPro"/>
</dbReference>
<dbReference type="GO" id="GO:0005524">
    <property type="term" value="F:ATP binding"/>
    <property type="evidence" value="ECO:0007669"/>
    <property type="project" value="UniProtKB-KW"/>
</dbReference>
<keyword evidence="12" id="KW-1185">Reference proteome</keyword>
<dbReference type="GO" id="GO:0006302">
    <property type="term" value="P:double-strand break repair"/>
    <property type="evidence" value="ECO:0007669"/>
    <property type="project" value="InterPro"/>
</dbReference>
<proteinExistence type="inferred from homology"/>
<evidence type="ECO:0000313" key="11">
    <source>
        <dbReference type="EMBL" id="QKD79872.1"/>
    </source>
</evidence>
<keyword evidence="6" id="KW-0234">DNA repair</keyword>
<evidence type="ECO:0000256" key="6">
    <source>
        <dbReference type="ARBA" id="ARBA00023204"/>
    </source>
</evidence>
<evidence type="ECO:0000256" key="3">
    <source>
        <dbReference type="ARBA" id="ARBA00022741"/>
    </source>
</evidence>
<evidence type="ECO:0000259" key="10">
    <source>
        <dbReference type="Pfam" id="PF13476"/>
    </source>
</evidence>
<keyword evidence="3" id="KW-0547">Nucleotide-binding</keyword>
<dbReference type="RefSeq" id="WP_159524624.1">
    <property type="nucleotide sequence ID" value="NZ_CP053642.1"/>
</dbReference>
<dbReference type="GO" id="GO:0009432">
    <property type="term" value="P:SOS response"/>
    <property type="evidence" value="ECO:0007669"/>
    <property type="project" value="TreeGrafter"/>
</dbReference>
<feature type="compositionally biased region" description="Basic and acidic residues" evidence="9">
    <location>
        <begin position="551"/>
        <end position="560"/>
    </location>
</feature>
<dbReference type="NCBIfam" id="TIGR00634">
    <property type="entry name" value="recN"/>
    <property type="match status" value="1"/>
</dbReference>
<name>A0A6M8B1Z5_9ACTO</name>
<dbReference type="PANTHER" id="PTHR11059:SF0">
    <property type="entry name" value="DNA REPAIR PROTEIN RECN"/>
    <property type="match status" value="1"/>
</dbReference>
<comment type="similarity">
    <text evidence="1">Belongs to the RecN family.</text>
</comment>